<feature type="region of interest" description="Disordered" evidence="1">
    <location>
        <begin position="1"/>
        <end position="57"/>
    </location>
</feature>
<keyword evidence="3" id="KW-1185">Reference proteome</keyword>
<organism evidence="2 3">
    <name type="scientific">Erythroxylum novogranatense</name>
    <dbReference type="NCBI Taxonomy" id="1862640"/>
    <lineage>
        <taxon>Eukaryota</taxon>
        <taxon>Viridiplantae</taxon>
        <taxon>Streptophyta</taxon>
        <taxon>Embryophyta</taxon>
        <taxon>Tracheophyta</taxon>
        <taxon>Spermatophyta</taxon>
        <taxon>Magnoliopsida</taxon>
        <taxon>eudicotyledons</taxon>
        <taxon>Gunneridae</taxon>
        <taxon>Pentapetalae</taxon>
        <taxon>rosids</taxon>
        <taxon>fabids</taxon>
        <taxon>Malpighiales</taxon>
        <taxon>Erythroxylaceae</taxon>
        <taxon>Erythroxylum</taxon>
    </lineage>
</organism>
<dbReference type="AlphaFoldDB" id="A0AAV8TFZ4"/>
<accession>A0AAV8TFZ4</accession>
<comment type="caution">
    <text evidence="2">The sequence shown here is derived from an EMBL/GenBank/DDBJ whole genome shotgun (WGS) entry which is preliminary data.</text>
</comment>
<reference evidence="2 3" key="1">
    <citation type="submission" date="2021-09" db="EMBL/GenBank/DDBJ databases">
        <title>Genomic insights and catalytic innovation underlie evolution of tropane alkaloids biosynthesis.</title>
        <authorList>
            <person name="Wang Y.-J."/>
            <person name="Tian T."/>
            <person name="Huang J.-P."/>
            <person name="Huang S.-X."/>
        </authorList>
    </citation>
    <scope>NUCLEOTIDE SEQUENCE [LARGE SCALE GENOMIC DNA]</scope>
    <source>
        <strain evidence="2">KIB-2018</strain>
        <tissue evidence="2">Leaf</tissue>
    </source>
</reference>
<evidence type="ECO:0000313" key="2">
    <source>
        <dbReference type="EMBL" id="KAJ8765628.1"/>
    </source>
</evidence>
<sequence>MNRFSRWLWGEKERESVSNGSSLNSSPDWGFGQREPDRVKFPKKHKKVKRKWQSREQRKIDKRYVDAVLESSDGEVYLPAGSESDGPDWSIGWVEPHGPEFKSDDDENDDGFAVLVPCYRPSCKQLVVVSNNQLLTVINSLPNDFSAGGKNYMEWLSSPQGSSPLAGCQFSERF</sequence>
<protein>
    <submittedName>
        <fullName evidence="2">Uncharacterized protein</fullName>
    </submittedName>
</protein>
<feature type="compositionally biased region" description="Basic residues" evidence="1">
    <location>
        <begin position="41"/>
        <end position="52"/>
    </location>
</feature>
<evidence type="ECO:0000313" key="3">
    <source>
        <dbReference type="Proteomes" id="UP001159364"/>
    </source>
</evidence>
<evidence type="ECO:0000256" key="1">
    <source>
        <dbReference type="SAM" id="MobiDB-lite"/>
    </source>
</evidence>
<feature type="compositionally biased region" description="Low complexity" evidence="1">
    <location>
        <begin position="17"/>
        <end position="26"/>
    </location>
</feature>
<proteinExistence type="predicted"/>
<dbReference type="Proteomes" id="UP001159364">
    <property type="component" value="Linkage Group LG05"/>
</dbReference>
<name>A0AAV8TFZ4_9ROSI</name>
<gene>
    <name evidence="2" type="ORF">K2173_014750</name>
</gene>
<dbReference type="EMBL" id="JAIWQS010000005">
    <property type="protein sequence ID" value="KAJ8765628.1"/>
    <property type="molecule type" value="Genomic_DNA"/>
</dbReference>
<feature type="region of interest" description="Disordered" evidence="1">
    <location>
        <begin position="76"/>
        <end position="106"/>
    </location>
</feature>
<dbReference type="PANTHER" id="PTHR34464">
    <property type="entry name" value="OS09G0376300 PROTEIN"/>
    <property type="match status" value="1"/>
</dbReference>
<dbReference type="PANTHER" id="PTHR34464:SF3">
    <property type="entry name" value="OS09G0376300 PROTEIN"/>
    <property type="match status" value="1"/>
</dbReference>